<evidence type="ECO:0000313" key="3">
    <source>
        <dbReference type="Proteomes" id="UP000052015"/>
    </source>
</evidence>
<dbReference type="SUPFAM" id="SSF52833">
    <property type="entry name" value="Thioredoxin-like"/>
    <property type="match status" value="1"/>
</dbReference>
<dbReference type="InterPro" id="IPR050553">
    <property type="entry name" value="Thioredoxin_ResA/DsbE_sf"/>
</dbReference>
<dbReference type="RefSeq" id="WP_057979181.1">
    <property type="nucleotide sequence ID" value="NZ_LKHP01000011.1"/>
</dbReference>
<dbReference type="InterPro" id="IPR036249">
    <property type="entry name" value="Thioredoxin-like_sf"/>
</dbReference>
<dbReference type="Pfam" id="PF00578">
    <property type="entry name" value="AhpC-TSA"/>
    <property type="match status" value="1"/>
</dbReference>
<dbReference type="STRING" id="908809.ABG79_01857"/>
<dbReference type="EMBL" id="LKHP01000011">
    <property type="protein sequence ID" value="KRQ86345.1"/>
    <property type="molecule type" value="Genomic_DNA"/>
</dbReference>
<accession>A0A0R3JS86</accession>
<dbReference type="AlphaFoldDB" id="A0A0R3JS86"/>
<dbReference type="CDD" id="cd02966">
    <property type="entry name" value="TlpA_like_family"/>
    <property type="match status" value="1"/>
</dbReference>
<feature type="domain" description="Thioredoxin" evidence="1">
    <location>
        <begin position="43"/>
        <end position="181"/>
    </location>
</feature>
<dbReference type="Proteomes" id="UP000052015">
    <property type="component" value="Unassembled WGS sequence"/>
</dbReference>
<name>A0A0R3JS86_CALMK</name>
<dbReference type="PANTHER" id="PTHR42852">
    <property type="entry name" value="THIOL:DISULFIDE INTERCHANGE PROTEIN DSBE"/>
    <property type="match status" value="1"/>
</dbReference>
<evidence type="ECO:0000313" key="2">
    <source>
        <dbReference type="EMBL" id="KRQ86345.1"/>
    </source>
</evidence>
<dbReference type="InterPro" id="IPR000866">
    <property type="entry name" value="AhpC/TSA"/>
</dbReference>
<keyword evidence="3" id="KW-1185">Reference proteome</keyword>
<dbReference type="GO" id="GO:0016491">
    <property type="term" value="F:oxidoreductase activity"/>
    <property type="evidence" value="ECO:0007669"/>
    <property type="project" value="InterPro"/>
</dbReference>
<dbReference type="OrthoDB" id="9809733at2"/>
<dbReference type="PROSITE" id="PS51352">
    <property type="entry name" value="THIOREDOXIN_2"/>
    <property type="match status" value="1"/>
</dbReference>
<protein>
    <submittedName>
        <fullName evidence="2">Thiol-disulfide oxidoreductase ResA</fullName>
    </submittedName>
</protein>
<evidence type="ECO:0000259" key="1">
    <source>
        <dbReference type="PROSITE" id="PS51352"/>
    </source>
</evidence>
<reference evidence="2 3" key="1">
    <citation type="submission" date="2015-09" db="EMBL/GenBank/DDBJ databases">
        <title>Draft genome sequence of a Caloramator mitchellensis, a moderate thermophile from the Great Artesian Basin of Australia.</title>
        <authorList>
            <person name="Patel B.K."/>
        </authorList>
    </citation>
    <scope>NUCLEOTIDE SEQUENCE [LARGE SCALE GENOMIC DNA]</scope>
    <source>
        <strain evidence="2 3">VF08</strain>
    </source>
</reference>
<comment type="caution">
    <text evidence="2">The sequence shown here is derived from an EMBL/GenBank/DDBJ whole genome shotgun (WGS) entry which is preliminary data.</text>
</comment>
<dbReference type="GO" id="GO:0016209">
    <property type="term" value="F:antioxidant activity"/>
    <property type="evidence" value="ECO:0007669"/>
    <property type="project" value="InterPro"/>
</dbReference>
<organism evidence="2 3">
    <name type="scientific">Caloramator mitchellensis</name>
    <dbReference type="NCBI Taxonomy" id="908809"/>
    <lineage>
        <taxon>Bacteria</taxon>
        <taxon>Bacillati</taxon>
        <taxon>Bacillota</taxon>
        <taxon>Clostridia</taxon>
        <taxon>Eubacteriales</taxon>
        <taxon>Clostridiaceae</taxon>
        <taxon>Caloramator</taxon>
    </lineage>
</organism>
<gene>
    <name evidence="2" type="primary">resA</name>
    <name evidence="2" type="ORF">ABG79_01857</name>
</gene>
<dbReference type="Gene3D" id="3.40.30.10">
    <property type="entry name" value="Glutaredoxin"/>
    <property type="match status" value="1"/>
</dbReference>
<sequence length="181" mass="20375">MNKKSIYILIIVFLVVLLGYSFTKLGPSSGEQNIQNINEQTNQSTLEGAKDFELENLNGDKVKLSDYKGKVIVLNFFATWCPPCKAELPGFVKVVEEYKDKDVVFLFVDVGEDNSTVKGFLDENGYKFTPLMDYDGKVSDMYGVRGIPTTFIISKGFEQKEQHVGFMDEGTLKDLIDAALW</sequence>
<dbReference type="InterPro" id="IPR017937">
    <property type="entry name" value="Thioredoxin_CS"/>
</dbReference>
<dbReference type="PANTHER" id="PTHR42852:SF17">
    <property type="entry name" value="THIOREDOXIN-LIKE PROTEIN HI_1115"/>
    <property type="match status" value="1"/>
</dbReference>
<dbReference type="InterPro" id="IPR013766">
    <property type="entry name" value="Thioredoxin_domain"/>
</dbReference>
<dbReference type="PROSITE" id="PS00194">
    <property type="entry name" value="THIOREDOXIN_1"/>
    <property type="match status" value="1"/>
</dbReference>
<proteinExistence type="predicted"/>